<sequence>MPIKTINLSELDKQPVEIQEAIAFYAAHTILPIQFPAAERERHYKALEQAGYIEKVNS</sequence>
<reference evidence="1 2" key="1">
    <citation type="submission" date="2019-11" db="EMBL/GenBank/DDBJ databases">
        <title>Draft genome sequences of five Paenibacillus species of dairy origin.</title>
        <authorList>
            <person name="Olajide A.M."/>
            <person name="Chen S."/>
            <person name="Lapointe G."/>
        </authorList>
    </citation>
    <scope>NUCLEOTIDE SEQUENCE [LARGE SCALE GENOMIC DNA]</scope>
    <source>
        <strain evidence="1 2">3CT49</strain>
    </source>
</reference>
<organism evidence="1 2">
    <name type="scientific">Paenibacillus macerans</name>
    <name type="common">Bacillus macerans</name>
    <dbReference type="NCBI Taxonomy" id="44252"/>
    <lineage>
        <taxon>Bacteria</taxon>
        <taxon>Bacillati</taxon>
        <taxon>Bacillota</taxon>
        <taxon>Bacilli</taxon>
        <taxon>Bacillales</taxon>
        <taxon>Paenibacillaceae</taxon>
        <taxon>Paenibacillus</taxon>
    </lineage>
</organism>
<dbReference type="AlphaFoldDB" id="A0A6N8F5F8"/>
<evidence type="ECO:0000313" key="1">
    <source>
        <dbReference type="EMBL" id="MUG26028.1"/>
    </source>
</evidence>
<accession>A0A6N8F5F8</accession>
<comment type="caution">
    <text evidence="1">The sequence shown here is derived from an EMBL/GenBank/DDBJ whole genome shotgun (WGS) entry which is preliminary data.</text>
</comment>
<name>A0A6N8F5F8_PAEMA</name>
<proteinExistence type="predicted"/>
<protein>
    <submittedName>
        <fullName evidence="1">Uncharacterized protein</fullName>
    </submittedName>
</protein>
<dbReference type="Proteomes" id="UP000442469">
    <property type="component" value="Unassembled WGS sequence"/>
</dbReference>
<dbReference type="EMBL" id="WNZZ01000034">
    <property type="protein sequence ID" value="MUG26028.1"/>
    <property type="molecule type" value="Genomic_DNA"/>
</dbReference>
<evidence type="ECO:0000313" key="2">
    <source>
        <dbReference type="Proteomes" id="UP000442469"/>
    </source>
</evidence>
<gene>
    <name evidence="1" type="ORF">GNQ08_27075</name>
</gene>
<dbReference type="RefSeq" id="WP_155621269.1">
    <property type="nucleotide sequence ID" value="NZ_JARLKV010000175.1"/>
</dbReference>